<evidence type="ECO:0000256" key="9">
    <source>
        <dbReference type="ARBA" id="ARBA00023242"/>
    </source>
</evidence>
<dbReference type="AlphaFoldDB" id="A0A7D9CZY5"/>
<evidence type="ECO:0000256" key="8">
    <source>
        <dbReference type="ARBA" id="ARBA00022912"/>
    </source>
</evidence>
<evidence type="ECO:0000256" key="12">
    <source>
        <dbReference type="RuleBase" id="RU369031"/>
    </source>
</evidence>
<gene>
    <name evidence="14" type="primary">SSU72</name>
    <name evidence="14" type="ORF">DEBR0S5_08878G</name>
    <name evidence="13" type="ORF">HII12_002729</name>
</gene>
<dbReference type="Pfam" id="PF04722">
    <property type="entry name" value="Ssu72"/>
    <property type="match status" value="1"/>
</dbReference>
<evidence type="ECO:0000313" key="16">
    <source>
        <dbReference type="Proteomes" id="UP000568158"/>
    </source>
</evidence>
<keyword evidence="15" id="KW-1185">Reference proteome</keyword>
<comment type="similarity">
    <text evidence="3 12">Belongs to the SSU72 phosphatase family.</text>
</comment>
<evidence type="ECO:0000256" key="7">
    <source>
        <dbReference type="ARBA" id="ARBA00022801"/>
    </source>
</evidence>
<dbReference type="Proteomes" id="UP000568158">
    <property type="component" value="Unassembled WGS sequence"/>
</dbReference>
<keyword evidence="6 12" id="KW-0507">mRNA processing</keyword>
<proteinExistence type="inferred from homology"/>
<evidence type="ECO:0000256" key="1">
    <source>
        <dbReference type="ARBA" id="ARBA00002497"/>
    </source>
</evidence>
<evidence type="ECO:0000313" key="15">
    <source>
        <dbReference type="Proteomes" id="UP000478008"/>
    </source>
</evidence>
<accession>A0A7D9CZY5</accession>
<dbReference type="EMBL" id="JABCYN010000025">
    <property type="protein sequence ID" value="KAF6011135.1"/>
    <property type="molecule type" value="Genomic_DNA"/>
</dbReference>
<name>A0A7D9CZY5_DEKBR</name>
<dbReference type="EMBL" id="CABFWN010000005">
    <property type="protein sequence ID" value="VUG19671.1"/>
    <property type="molecule type" value="Genomic_DNA"/>
</dbReference>
<comment type="function">
    <text evidence="12">Component of the cleavage and polyadenylation factor (CPF) complex, which plays a key role in polyadenylation-dependent pre-mRNA 3'-end formation and cooperates with cleavage factors including the CFIA complex and NAB4/CFIB. SSU72 is required for 3'-end formation of snoRNAs.</text>
</comment>
<evidence type="ECO:0000256" key="6">
    <source>
        <dbReference type="ARBA" id="ARBA00022664"/>
    </source>
</evidence>
<reference evidence="13 16" key="2">
    <citation type="journal article" date="2020" name="Appl. Microbiol. Biotechnol.">
        <title>Targeted gene deletion in Brettanomyces bruxellensis with an expression-free CRISPR-Cas9 system.</title>
        <authorList>
            <person name="Varela C."/>
            <person name="Bartel C."/>
            <person name="Onetto C."/>
            <person name="Borneman A."/>
        </authorList>
    </citation>
    <scope>NUCLEOTIDE SEQUENCE [LARGE SCALE GENOMIC DNA]</scope>
    <source>
        <strain evidence="13 16">AWRI1613</strain>
    </source>
</reference>
<evidence type="ECO:0000313" key="13">
    <source>
        <dbReference type="EMBL" id="KAF6011135.1"/>
    </source>
</evidence>
<keyword evidence="8 12" id="KW-0904">Protein phosphatase</keyword>
<evidence type="ECO:0000256" key="4">
    <source>
        <dbReference type="ARBA" id="ARBA00013081"/>
    </source>
</evidence>
<keyword evidence="9 12" id="KW-0539">Nucleus</keyword>
<comment type="subunit">
    <text evidence="12">Component of the cleavage and polyadenylation factor (CPF) complex.</text>
</comment>
<sequence length="233" mass="26502">MPASIPALKFCTVCASNNNRSMEAHKVLKEHGYLVRSYGTGSAVRLPGPSIDRPNVFSFGTPYTKIMEVLNSQDLKMHKSNGVLDMTKRNIKVKKAPERWPYYNQPLQVLDSDEHPGFKDELDFQVVITCEERCFDSVVDDYLTRNYFDPDSVNSIVYCFNVDIRDDHESARAGGRAILDLANMLNSAYQESYKQLAGGEADAEPFEDRIPDLITTWQKKYPNLPLLHALCYH</sequence>
<evidence type="ECO:0000256" key="11">
    <source>
        <dbReference type="ARBA" id="ARBA00048336"/>
    </source>
</evidence>
<dbReference type="Gene3D" id="3.40.50.2300">
    <property type="match status" value="2"/>
</dbReference>
<dbReference type="Proteomes" id="UP000478008">
    <property type="component" value="Unassembled WGS sequence"/>
</dbReference>
<reference evidence="14 15" key="1">
    <citation type="submission" date="2019-07" db="EMBL/GenBank/DDBJ databases">
        <authorList>
            <person name="Friedrich A."/>
            <person name="Schacherer J."/>
        </authorList>
    </citation>
    <scope>NUCLEOTIDE SEQUENCE [LARGE SCALE GENOMIC DNA]</scope>
</reference>
<keyword evidence="7 12" id="KW-0378">Hydrolase</keyword>
<dbReference type="GO" id="GO:0031124">
    <property type="term" value="P:mRNA 3'-end processing"/>
    <property type="evidence" value="ECO:0007669"/>
    <property type="project" value="UniProtKB-ARBA"/>
</dbReference>
<dbReference type="GO" id="GO:0008420">
    <property type="term" value="F:RNA polymerase II CTD heptapeptide repeat phosphatase activity"/>
    <property type="evidence" value="ECO:0007669"/>
    <property type="project" value="UniProtKB-ARBA"/>
</dbReference>
<comment type="subcellular location">
    <subcellularLocation>
        <location evidence="2 12">Nucleus</location>
    </subcellularLocation>
</comment>
<evidence type="ECO:0000313" key="14">
    <source>
        <dbReference type="EMBL" id="VUG19671.1"/>
    </source>
</evidence>
<evidence type="ECO:0000256" key="10">
    <source>
        <dbReference type="ARBA" id="ARBA00047761"/>
    </source>
</evidence>
<comment type="function">
    <text evidence="1 12">Processively dephosphorylates Ser-5 of the heptad repeats YSPTSPS in the C-terminal domain of the largest RNA polymerase II subunit (RPB1).</text>
</comment>
<dbReference type="EC" id="3.1.3.16" evidence="4 12"/>
<protein>
    <recommendedName>
        <fullName evidence="5 12">RNA polymerase II subunit A C-terminal domain phosphatase SSU72</fullName>
        <shortName evidence="12">CTD phosphatase SSU72</shortName>
        <ecNumber evidence="4 12">3.1.3.16</ecNumber>
    </recommendedName>
</protein>
<dbReference type="FunFam" id="3.40.50.2300:FF:000039">
    <property type="entry name" value="RNA polymerase II subunit A C-terminal domain phosphatase"/>
    <property type="match status" value="1"/>
</dbReference>
<evidence type="ECO:0000256" key="3">
    <source>
        <dbReference type="ARBA" id="ARBA00008978"/>
    </source>
</evidence>
<comment type="catalytic activity">
    <reaction evidence="10 12">
        <text>O-phospho-L-seryl-[protein] + H2O = L-seryl-[protein] + phosphate</text>
        <dbReference type="Rhea" id="RHEA:20629"/>
        <dbReference type="Rhea" id="RHEA-COMP:9863"/>
        <dbReference type="Rhea" id="RHEA-COMP:11604"/>
        <dbReference type="ChEBI" id="CHEBI:15377"/>
        <dbReference type="ChEBI" id="CHEBI:29999"/>
        <dbReference type="ChEBI" id="CHEBI:43474"/>
        <dbReference type="ChEBI" id="CHEBI:83421"/>
        <dbReference type="EC" id="3.1.3.16"/>
    </reaction>
</comment>
<organism evidence="14 15">
    <name type="scientific">Dekkera bruxellensis</name>
    <name type="common">Brettanomyces custersii</name>
    <dbReference type="NCBI Taxonomy" id="5007"/>
    <lineage>
        <taxon>Eukaryota</taxon>
        <taxon>Fungi</taxon>
        <taxon>Dikarya</taxon>
        <taxon>Ascomycota</taxon>
        <taxon>Saccharomycotina</taxon>
        <taxon>Pichiomycetes</taxon>
        <taxon>Pichiales</taxon>
        <taxon>Pichiaceae</taxon>
        <taxon>Brettanomyces</taxon>
    </lineage>
</organism>
<dbReference type="GO" id="GO:0005847">
    <property type="term" value="C:mRNA cleavage and polyadenylation specificity factor complex"/>
    <property type="evidence" value="ECO:0007669"/>
    <property type="project" value="UniProtKB-ARBA"/>
</dbReference>
<evidence type="ECO:0000256" key="2">
    <source>
        <dbReference type="ARBA" id="ARBA00004123"/>
    </source>
</evidence>
<comment type="catalytic activity">
    <reaction evidence="11 12">
        <text>O-phospho-L-threonyl-[protein] + H2O = L-threonyl-[protein] + phosphate</text>
        <dbReference type="Rhea" id="RHEA:47004"/>
        <dbReference type="Rhea" id="RHEA-COMP:11060"/>
        <dbReference type="Rhea" id="RHEA-COMP:11605"/>
        <dbReference type="ChEBI" id="CHEBI:15377"/>
        <dbReference type="ChEBI" id="CHEBI:30013"/>
        <dbReference type="ChEBI" id="CHEBI:43474"/>
        <dbReference type="ChEBI" id="CHEBI:61977"/>
        <dbReference type="EC" id="3.1.3.16"/>
    </reaction>
</comment>
<evidence type="ECO:0000256" key="5">
    <source>
        <dbReference type="ARBA" id="ARBA00017215"/>
    </source>
</evidence>
<dbReference type="PANTHER" id="PTHR20383">
    <property type="entry name" value="RNA POLYMERASE II SUBUNIT A C-TERMINAL DOMAIN PHOSPHATASE"/>
    <property type="match status" value="1"/>
</dbReference>
<dbReference type="InterPro" id="IPR006811">
    <property type="entry name" value="RNA_pol_II_suA"/>
</dbReference>